<organism evidence="3 4">
    <name type="scientific">Pseudocercospora musae</name>
    <dbReference type="NCBI Taxonomy" id="113226"/>
    <lineage>
        <taxon>Eukaryota</taxon>
        <taxon>Fungi</taxon>
        <taxon>Dikarya</taxon>
        <taxon>Ascomycota</taxon>
        <taxon>Pezizomycotina</taxon>
        <taxon>Dothideomycetes</taxon>
        <taxon>Dothideomycetidae</taxon>
        <taxon>Mycosphaerellales</taxon>
        <taxon>Mycosphaerellaceae</taxon>
        <taxon>Pseudocercospora</taxon>
    </lineage>
</organism>
<keyword evidence="4" id="KW-1185">Reference proteome</keyword>
<dbReference type="SUPFAM" id="SSF57625">
    <property type="entry name" value="Invertebrate chitin-binding proteins"/>
    <property type="match status" value="1"/>
</dbReference>
<dbReference type="SMART" id="SM00494">
    <property type="entry name" value="ChtBD2"/>
    <property type="match status" value="1"/>
</dbReference>
<dbReference type="InterPro" id="IPR002557">
    <property type="entry name" value="Chitin-bd_dom"/>
</dbReference>
<evidence type="ECO:0000256" key="1">
    <source>
        <dbReference type="SAM" id="SignalP"/>
    </source>
</evidence>
<dbReference type="GO" id="GO:0005576">
    <property type="term" value="C:extracellular region"/>
    <property type="evidence" value="ECO:0007669"/>
    <property type="project" value="InterPro"/>
</dbReference>
<dbReference type="Pfam" id="PF01607">
    <property type="entry name" value="CBM_14"/>
    <property type="match status" value="1"/>
</dbReference>
<proteinExistence type="predicted"/>
<dbReference type="Proteomes" id="UP000073492">
    <property type="component" value="Unassembled WGS sequence"/>
</dbReference>
<reference evidence="3 4" key="1">
    <citation type="submission" date="2015-07" db="EMBL/GenBank/DDBJ databases">
        <title>Comparative genomics of the Sigatoka disease complex on banana suggests a link between parallel evolutionary changes in Pseudocercospora fijiensis and Pseudocercospora eumusae and increased virulence on the banana host.</title>
        <authorList>
            <person name="Chang T.-C."/>
            <person name="Salvucci A."/>
            <person name="Crous P.W."/>
            <person name="Stergiopoulos I."/>
        </authorList>
    </citation>
    <scope>NUCLEOTIDE SEQUENCE [LARGE SCALE GENOMIC DNA]</scope>
    <source>
        <strain evidence="3 4">CBS 116634</strain>
    </source>
</reference>
<evidence type="ECO:0000313" key="3">
    <source>
        <dbReference type="EMBL" id="KXS93729.1"/>
    </source>
</evidence>
<dbReference type="GO" id="GO:0008061">
    <property type="term" value="F:chitin binding"/>
    <property type="evidence" value="ECO:0007669"/>
    <property type="project" value="InterPro"/>
</dbReference>
<name>A0A139GU59_9PEZI</name>
<dbReference type="STRING" id="113226.A0A139GU59"/>
<evidence type="ECO:0000313" key="4">
    <source>
        <dbReference type="Proteomes" id="UP000073492"/>
    </source>
</evidence>
<sequence>MRSLISLLLLINISIAANPKPFTCPPKDFTATKCQGPADCLYTDPMSCLGYIQCVCDNDACSTATPYTKSCPKGLAWVDELKRCDGMEKSACPKKVVGERFWLILTMSLAFLASLASKRVKSIKFVHFLFLLVVVVECEAEDHGSDGSSYGNASVHAHDRRVTGGGNASFVDS</sequence>
<dbReference type="AlphaFoldDB" id="A0A139GU59"/>
<evidence type="ECO:0000259" key="2">
    <source>
        <dbReference type="SMART" id="SM00494"/>
    </source>
</evidence>
<feature type="chain" id="PRO_5007296927" evidence="1">
    <location>
        <begin position="17"/>
        <end position="173"/>
    </location>
</feature>
<dbReference type="InterPro" id="IPR036508">
    <property type="entry name" value="Chitin-bd_dom_sf"/>
</dbReference>
<protein>
    <submittedName>
        <fullName evidence="3">Avr4-2</fullName>
    </submittedName>
</protein>
<dbReference type="OrthoDB" id="10636145at2759"/>
<feature type="domain" description="Chitin-binding type-2" evidence="2">
    <location>
        <begin position="32"/>
        <end position="94"/>
    </location>
</feature>
<comment type="caution">
    <text evidence="3">The sequence shown here is derived from an EMBL/GenBank/DDBJ whole genome shotgun (WGS) entry which is preliminary data.</text>
</comment>
<dbReference type="Gene3D" id="2.170.140.10">
    <property type="entry name" value="Chitin binding domain"/>
    <property type="match status" value="1"/>
</dbReference>
<keyword evidence="1" id="KW-0732">Signal</keyword>
<feature type="signal peptide" evidence="1">
    <location>
        <begin position="1"/>
        <end position="16"/>
    </location>
</feature>
<gene>
    <name evidence="3" type="ORF">AC579_2178</name>
</gene>
<dbReference type="EMBL" id="LFZO01001094">
    <property type="protein sequence ID" value="KXS93729.1"/>
    <property type="molecule type" value="Genomic_DNA"/>
</dbReference>
<accession>A0A139GU59</accession>